<name>A0A1I5RVX3_9FIRM</name>
<evidence type="ECO:0000259" key="9">
    <source>
        <dbReference type="SMART" id="SM00481"/>
    </source>
</evidence>
<protein>
    <recommendedName>
        <fullName evidence="3 8">Histidinol-phosphatase</fullName>
        <shortName evidence="8">HolPase</shortName>
        <ecNumber evidence="3 8">3.1.3.15</ecNumber>
    </recommendedName>
</protein>
<dbReference type="InterPro" id="IPR010140">
    <property type="entry name" value="Histidinol_P_phosphatase_HisJ"/>
</dbReference>
<dbReference type="Gene3D" id="3.20.20.140">
    <property type="entry name" value="Metal-dependent hydrolases"/>
    <property type="match status" value="1"/>
</dbReference>
<dbReference type="GO" id="GO:0000105">
    <property type="term" value="P:L-histidine biosynthetic process"/>
    <property type="evidence" value="ECO:0007669"/>
    <property type="project" value="UniProtKB-UniRule"/>
</dbReference>
<dbReference type="GO" id="GO:0004401">
    <property type="term" value="F:histidinol-phosphatase activity"/>
    <property type="evidence" value="ECO:0007669"/>
    <property type="project" value="UniProtKB-UniRule"/>
</dbReference>
<proteinExistence type="inferred from homology"/>
<dbReference type="InterPro" id="IPR003141">
    <property type="entry name" value="Pol/His_phosphatase_N"/>
</dbReference>
<dbReference type="SUPFAM" id="SSF89550">
    <property type="entry name" value="PHP domain-like"/>
    <property type="match status" value="1"/>
</dbReference>
<dbReference type="UniPathway" id="UPA00031">
    <property type="reaction ID" value="UER00013"/>
</dbReference>
<evidence type="ECO:0000256" key="2">
    <source>
        <dbReference type="ARBA" id="ARBA00009152"/>
    </source>
</evidence>
<comment type="similarity">
    <text evidence="2 8">Belongs to the PHP hydrolase family. HisK subfamily.</text>
</comment>
<keyword evidence="11" id="KW-1185">Reference proteome</keyword>
<reference evidence="10 11" key="1">
    <citation type="submission" date="2016-10" db="EMBL/GenBank/DDBJ databases">
        <authorList>
            <person name="de Groot N.N."/>
        </authorList>
    </citation>
    <scope>NUCLEOTIDE SEQUENCE [LARGE SCALE GENOMIC DNA]</scope>
    <source>
        <strain evidence="10 11">DSM 20678</strain>
    </source>
</reference>
<keyword evidence="6 8" id="KW-0368">Histidine biosynthesis</keyword>
<evidence type="ECO:0000256" key="4">
    <source>
        <dbReference type="ARBA" id="ARBA00022605"/>
    </source>
</evidence>
<dbReference type="STRING" id="937334.SAMN05444406_101145"/>
<evidence type="ECO:0000256" key="7">
    <source>
        <dbReference type="ARBA" id="ARBA00049158"/>
    </source>
</evidence>
<evidence type="ECO:0000313" key="11">
    <source>
        <dbReference type="Proteomes" id="UP000198577"/>
    </source>
</evidence>
<dbReference type="AlphaFoldDB" id="A0A1I5RVX3"/>
<evidence type="ECO:0000256" key="1">
    <source>
        <dbReference type="ARBA" id="ARBA00004970"/>
    </source>
</evidence>
<dbReference type="NCBIfam" id="TIGR01856">
    <property type="entry name" value="hisJ_fam"/>
    <property type="match status" value="1"/>
</dbReference>
<gene>
    <name evidence="10" type="ORF">SAMN05444406_101145</name>
</gene>
<dbReference type="InterPro" id="IPR004013">
    <property type="entry name" value="PHP_dom"/>
</dbReference>
<dbReference type="Pfam" id="PF02811">
    <property type="entry name" value="PHP"/>
    <property type="match status" value="1"/>
</dbReference>
<evidence type="ECO:0000256" key="3">
    <source>
        <dbReference type="ARBA" id="ARBA00013085"/>
    </source>
</evidence>
<dbReference type="Proteomes" id="UP000198577">
    <property type="component" value="Unassembled WGS sequence"/>
</dbReference>
<keyword evidence="5 8" id="KW-0378">Hydrolase</keyword>
<feature type="domain" description="Polymerase/histidinol phosphatase N-terminal" evidence="9">
    <location>
        <begin position="2"/>
        <end position="86"/>
    </location>
</feature>
<dbReference type="GO" id="GO:0005737">
    <property type="term" value="C:cytoplasm"/>
    <property type="evidence" value="ECO:0007669"/>
    <property type="project" value="TreeGrafter"/>
</dbReference>
<dbReference type="PANTHER" id="PTHR21039:SF0">
    <property type="entry name" value="HISTIDINOL-PHOSPHATASE"/>
    <property type="match status" value="1"/>
</dbReference>
<comment type="pathway">
    <text evidence="1 8">Amino-acid biosynthesis; L-histidine biosynthesis; L-histidine from 5-phospho-alpha-D-ribose 1-diphosphate: step 8/9.</text>
</comment>
<comment type="catalytic activity">
    <reaction evidence="7 8">
        <text>L-histidinol phosphate + H2O = L-histidinol + phosphate</text>
        <dbReference type="Rhea" id="RHEA:14465"/>
        <dbReference type="ChEBI" id="CHEBI:15377"/>
        <dbReference type="ChEBI" id="CHEBI:43474"/>
        <dbReference type="ChEBI" id="CHEBI:57699"/>
        <dbReference type="ChEBI" id="CHEBI:57980"/>
        <dbReference type="EC" id="3.1.3.15"/>
    </reaction>
</comment>
<keyword evidence="4 8" id="KW-0028">Amino-acid biosynthesis</keyword>
<organism evidence="10 11">
    <name type="scientific">Caldicoprobacter faecalis</name>
    <dbReference type="NCBI Taxonomy" id="937334"/>
    <lineage>
        <taxon>Bacteria</taxon>
        <taxon>Bacillati</taxon>
        <taxon>Bacillota</taxon>
        <taxon>Clostridia</taxon>
        <taxon>Caldicoprobacterales</taxon>
        <taxon>Caldicoprobacteraceae</taxon>
        <taxon>Caldicoprobacter</taxon>
    </lineage>
</organism>
<dbReference type="EMBL" id="FOXR01000001">
    <property type="protein sequence ID" value="SFP62722.1"/>
    <property type="molecule type" value="Genomic_DNA"/>
</dbReference>
<evidence type="ECO:0000256" key="8">
    <source>
        <dbReference type="RuleBase" id="RU366003"/>
    </source>
</evidence>
<evidence type="ECO:0000256" key="6">
    <source>
        <dbReference type="ARBA" id="ARBA00023102"/>
    </source>
</evidence>
<sequence>MLDYHLHSTYSLDSRMSMEAACLRAIEAGLKEIAFTDHIDIDWPDDSIPPFDIRTLDRYFEDIEKMQDMFKGQLVIKKGIEIGLQPHILEKCTDIIKAYPFDFVIASVHIVGGVDPYWGTFYQGKTKEESYRQYYEEILMLIKSFDAFNVLGHLDYIKRYSPFPIEETDHLLCATLVDEILKTLISKDKGLEVNTSGYRHASKSPMPHPDIIARYKQLGGSILTLGSDAHAPEHVAFEFEAALNEIKRSGFDTLTVFTSMQPEFVAIP</sequence>
<evidence type="ECO:0000313" key="10">
    <source>
        <dbReference type="EMBL" id="SFP62722.1"/>
    </source>
</evidence>
<dbReference type="EC" id="3.1.3.15" evidence="3 8"/>
<dbReference type="OrthoDB" id="9775255at2"/>
<dbReference type="PANTHER" id="PTHR21039">
    <property type="entry name" value="HISTIDINOL PHOSPHATASE-RELATED"/>
    <property type="match status" value="1"/>
</dbReference>
<evidence type="ECO:0000256" key="5">
    <source>
        <dbReference type="ARBA" id="ARBA00022801"/>
    </source>
</evidence>
<accession>A0A1I5RVX3</accession>
<dbReference type="RefSeq" id="WP_025746693.1">
    <property type="nucleotide sequence ID" value="NZ_FOXR01000001.1"/>
</dbReference>
<dbReference type="SMART" id="SM00481">
    <property type="entry name" value="POLIIIAc"/>
    <property type="match status" value="1"/>
</dbReference>
<dbReference type="InterPro" id="IPR016195">
    <property type="entry name" value="Pol/histidinol_Pase-like"/>
</dbReference>